<reference evidence="2 3" key="1">
    <citation type="submission" date="2016-10" db="EMBL/GenBank/DDBJ databases">
        <authorList>
            <person name="de Groot N.N."/>
        </authorList>
    </citation>
    <scope>NUCLEOTIDE SEQUENCE [LARGE SCALE GENOMIC DNA]</scope>
    <source>
        <strain evidence="2 3">DSM 26424</strain>
    </source>
</reference>
<evidence type="ECO:0000259" key="1">
    <source>
        <dbReference type="Pfam" id="PF01052"/>
    </source>
</evidence>
<dbReference type="Proteomes" id="UP000199093">
    <property type="component" value="Unassembled WGS sequence"/>
</dbReference>
<keyword evidence="2" id="KW-0966">Cell projection</keyword>
<evidence type="ECO:0000313" key="2">
    <source>
        <dbReference type="EMBL" id="SDI56899.1"/>
    </source>
</evidence>
<dbReference type="Pfam" id="PF01052">
    <property type="entry name" value="FliMN_C"/>
    <property type="match status" value="1"/>
</dbReference>
<accession>A0A1G8LMG8</accession>
<sequence>MSPAKALRRALSRTADVLWDLALVTHGIDLSVVEQENLVSVLPADTLLLLLDGPEGVLGIAAVDRQVMTGLIEVQTILQVTQMPLDDRPLTQTDAAMMAPLIDGALDRFVRYLEDHPLRSRFEGFRFGAMIDDARSAALLLDAPEYQMLRVSVDLALGRRRGELLLLFPEPGLAEDSAAAPVPDAPGPYEQRMKLLPARMEAVLCRIRLTLRAAQALQPGDLLLLPRDALDGAEFYAGKGDAVAGGRLGQMNGMRAIRLRWPAGLPRDAAAMSADPDPVTDAPVMAPMAAAPLPAPPVEDLAADLPDLPAMEFDSGEFDFSAAMGGEDLGDFDFSAAPMEEDG</sequence>
<feature type="domain" description="Flagellar motor switch protein FliN-like C-terminal" evidence="1">
    <location>
        <begin position="194"/>
        <end position="259"/>
    </location>
</feature>
<dbReference type="InterPro" id="IPR001543">
    <property type="entry name" value="FliN-like_C"/>
</dbReference>
<protein>
    <submittedName>
        <fullName evidence="2">Type III flagellar switch regulator (C-ring) FliN C-term</fullName>
    </submittedName>
</protein>
<dbReference type="InterPro" id="IPR036429">
    <property type="entry name" value="SpoA-like_sf"/>
</dbReference>
<keyword evidence="3" id="KW-1185">Reference proteome</keyword>
<evidence type="ECO:0000313" key="3">
    <source>
        <dbReference type="Proteomes" id="UP000199093"/>
    </source>
</evidence>
<dbReference type="Gene3D" id="2.30.330.10">
    <property type="entry name" value="SpoA-like"/>
    <property type="match status" value="1"/>
</dbReference>
<keyword evidence="2" id="KW-0969">Cilium</keyword>
<dbReference type="AlphaFoldDB" id="A0A1G8LMG8"/>
<organism evidence="2 3">
    <name type="scientific">Salipiger marinus</name>
    <dbReference type="NCBI Taxonomy" id="555512"/>
    <lineage>
        <taxon>Bacteria</taxon>
        <taxon>Pseudomonadati</taxon>
        <taxon>Pseudomonadota</taxon>
        <taxon>Alphaproteobacteria</taxon>
        <taxon>Rhodobacterales</taxon>
        <taxon>Roseobacteraceae</taxon>
        <taxon>Salipiger</taxon>
    </lineage>
</organism>
<gene>
    <name evidence="2" type="ORF">SAMN04487993_1006259</name>
</gene>
<name>A0A1G8LMG8_9RHOB</name>
<keyword evidence="2" id="KW-0282">Flagellum</keyword>
<dbReference type="SUPFAM" id="SSF101801">
    <property type="entry name" value="Surface presentation of antigens (SPOA)"/>
    <property type="match status" value="1"/>
</dbReference>
<proteinExistence type="predicted"/>
<dbReference type="STRING" id="555512.SAMN04487993_1006259"/>
<dbReference type="EMBL" id="FNEJ01000006">
    <property type="protein sequence ID" value="SDI56899.1"/>
    <property type="molecule type" value="Genomic_DNA"/>
</dbReference>